<name>X1V154_9ZZZZ</name>
<proteinExistence type="predicted"/>
<protein>
    <submittedName>
        <fullName evidence="1">Uncharacterized protein</fullName>
    </submittedName>
</protein>
<accession>X1V154</accession>
<comment type="caution">
    <text evidence="1">The sequence shown here is derived from an EMBL/GenBank/DDBJ whole genome shotgun (WGS) entry which is preliminary data.</text>
</comment>
<reference evidence="1" key="1">
    <citation type="journal article" date="2014" name="Front. Microbiol.">
        <title>High frequency of phylogenetically diverse reductive dehalogenase-homologous genes in deep subseafloor sedimentary metagenomes.</title>
        <authorList>
            <person name="Kawai M."/>
            <person name="Futagami T."/>
            <person name="Toyoda A."/>
            <person name="Takaki Y."/>
            <person name="Nishi S."/>
            <person name="Hori S."/>
            <person name="Arai W."/>
            <person name="Tsubouchi T."/>
            <person name="Morono Y."/>
            <person name="Uchiyama I."/>
            <person name="Ito T."/>
            <person name="Fujiyama A."/>
            <person name="Inagaki F."/>
            <person name="Takami H."/>
        </authorList>
    </citation>
    <scope>NUCLEOTIDE SEQUENCE</scope>
    <source>
        <strain evidence="1">Expedition CK06-06</strain>
    </source>
</reference>
<dbReference type="AlphaFoldDB" id="X1V154"/>
<gene>
    <name evidence="1" type="ORF">S12H4_59118</name>
</gene>
<evidence type="ECO:0000313" key="1">
    <source>
        <dbReference type="EMBL" id="GAJ23424.1"/>
    </source>
</evidence>
<dbReference type="EMBL" id="BARW01038545">
    <property type="protein sequence ID" value="GAJ23424.1"/>
    <property type="molecule type" value="Genomic_DNA"/>
</dbReference>
<sequence>PLMRFYPKKNEKRFEKSERQNKKRLQSFYAFAFDPFDVQGNKTGLMVTHDAFFYVSATPYKSDLDAGISFSEFFAHSQPWIQMAC</sequence>
<feature type="non-terminal residue" evidence="1">
    <location>
        <position position="1"/>
    </location>
</feature>
<organism evidence="1">
    <name type="scientific">marine sediment metagenome</name>
    <dbReference type="NCBI Taxonomy" id="412755"/>
    <lineage>
        <taxon>unclassified sequences</taxon>
        <taxon>metagenomes</taxon>
        <taxon>ecological metagenomes</taxon>
    </lineage>
</organism>